<dbReference type="PROSITE" id="PS50005">
    <property type="entry name" value="TPR"/>
    <property type="match status" value="2"/>
</dbReference>
<feature type="repeat" description="TPR" evidence="3">
    <location>
        <begin position="396"/>
        <end position="429"/>
    </location>
</feature>
<dbReference type="SUPFAM" id="SSF48452">
    <property type="entry name" value="TPR-like"/>
    <property type="match status" value="1"/>
</dbReference>
<dbReference type="InterPro" id="IPR011990">
    <property type="entry name" value="TPR-like_helical_dom_sf"/>
</dbReference>
<dbReference type="RefSeq" id="WP_185245076.1">
    <property type="nucleotide sequence ID" value="NZ_AP023213.1"/>
</dbReference>
<evidence type="ECO:0008006" key="7">
    <source>
        <dbReference type="Google" id="ProtNLM"/>
    </source>
</evidence>
<dbReference type="InterPro" id="IPR019734">
    <property type="entry name" value="TPR_rpt"/>
</dbReference>
<protein>
    <recommendedName>
        <fullName evidence="7">Tetratricopeptide repeat protein</fullName>
    </recommendedName>
</protein>
<proteinExistence type="predicted"/>
<keyword evidence="6" id="KW-1185">Reference proteome</keyword>
<feature type="signal peptide" evidence="4">
    <location>
        <begin position="1"/>
        <end position="25"/>
    </location>
</feature>
<name>A0A6S6LY39_9BACT</name>
<dbReference type="PANTHER" id="PTHR44943">
    <property type="entry name" value="CELLULOSE SYNTHASE OPERON PROTEIN C"/>
    <property type="match status" value="1"/>
</dbReference>
<dbReference type="SMART" id="SM00028">
    <property type="entry name" value="TPR"/>
    <property type="match status" value="3"/>
</dbReference>
<dbReference type="Proteomes" id="UP000515472">
    <property type="component" value="Chromosome"/>
</dbReference>
<organism evidence="5 6">
    <name type="scientific">Citrifermentans bremense</name>
    <dbReference type="NCBI Taxonomy" id="60035"/>
    <lineage>
        <taxon>Bacteria</taxon>
        <taxon>Pseudomonadati</taxon>
        <taxon>Thermodesulfobacteriota</taxon>
        <taxon>Desulfuromonadia</taxon>
        <taxon>Geobacterales</taxon>
        <taxon>Geobacteraceae</taxon>
        <taxon>Citrifermentans</taxon>
    </lineage>
</organism>
<reference evidence="5 6" key="1">
    <citation type="submission" date="2020-06" db="EMBL/GenBank/DDBJ databases">
        <title>Interaction of electrochemicaly active bacteria, Geobacter bremensis R4 on different carbon anode.</title>
        <authorList>
            <person name="Meng L."/>
            <person name="Yoshida N."/>
        </authorList>
    </citation>
    <scope>NUCLEOTIDE SEQUENCE [LARGE SCALE GENOMIC DNA]</scope>
    <source>
        <strain evidence="5 6">R4</strain>
    </source>
</reference>
<evidence type="ECO:0000256" key="2">
    <source>
        <dbReference type="ARBA" id="ARBA00022803"/>
    </source>
</evidence>
<dbReference type="Pfam" id="PF07719">
    <property type="entry name" value="TPR_2"/>
    <property type="match status" value="1"/>
</dbReference>
<evidence type="ECO:0000256" key="4">
    <source>
        <dbReference type="SAM" id="SignalP"/>
    </source>
</evidence>
<dbReference type="PANTHER" id="PTHR44943:SF8">
    <property type="entry name" value="TPR REPEAT-CONTAINING PROTEIN MJ0263"/>
    <property type="match status" value="1"/>
</dbReference>
<evidence type="ECO:0000256" key="1">
    <source>
        <dbReference type="ARBA" id="ARBA00022737"/>
    </source>
</evidence>
<keyword evidence="1" id="KW-0677">Repeat</keyword>
<dbReference type="EMBL" id="AP023213">
    <property type="protein sequence ID" value="BCG46987.1"/>
    <property type="molecule type" value="Genomic_DNA"/>
</dbReference>
<dbReference type="AlphaFoldDB" id="A0A6S6LY39"/>
<keyword evidence="2 3" id="KW-0802">TPR repeat</keyword>
<feature type="repeat" description="TPR" evidence="3">
    <location>
        <begin position="111"/>
        <end position="144"/>
    </location>
</feature>
<accession>A0A6S6LY39</accession>
<gene>
    <name evidence="5" type="ORF">GEOBRER4_n1807</name>
</gene>
<dbReference type="PROSITE" id="PS51257">
    <property type="entry name" value="PROKAR_LIPOPROTEIN"/>
    <property type="match status" value="1"/>
</dbReference>
<keyword evidence="4" id="KW-0732">Signal</keyword>
<feature type="chain" id="PRO_5028341498" description="Tetratricopeptide repeat protein" evidence="4">
    <location>
        <begin position="26"/>
        <end position="641"/>
    </location>
</feature>
<dbReference type="InterPro" id="IPR013105">
    <property type="entry name" value="TPR_2"/>
</dbReference>
<sequence>MKLLHLIPSFLLLSCLTLMASPAFAADHLTALDQRLSEGDRLLAAGKPVEAIRTWRSIWDLDAVDVAGLGKQLSTVGKYVDAYESMGQEGLEVAADYLEVIAGTSVEERKPAQYVRLGDVLWKGGRKAEAAEAYQRALDLQPARADAAQLKERIVSAPAVASKKRDLIGTQVSAPRAVPAECINPPPSRLYPLNGGRSLCVTFNEFGNEPGYWTPRQSLGGAPNLTIQVEGTTAEPRGKDSLPITVYLNDGKTWRRVLDVRGYGFRFVRSGGRDLPDLEIHWDPLEKAADDVARVLGEKRRQQRTVFAWNGKRYGNVVLALAQRLNAKALALQGKKDYKGALAVWQEALRQAMSPGSALPVDAEILNNYGFALLRHSQGEAEIFLGLALQVDPARWQAHLNLGDLLWDQGHYDRAIESYRAVLRLYPSYRRARTIQERITLKEQAIAELREDAAPVIEAREQNYLPCEGAFFVSAAEYARKSGLDTARIAAALNLEARDLDDGDAFETSGFSSDRYRSHCTSFTLRVVEIVGFSTTRGRFIAVLYWGAAPGGTDSQWRLALLRRGNYEIEKVIPLYESAANPVEETSFVSTDLSIDSGRLIATVTGSERGVPPQVRRLIVQPAADGSFETVSSKSWEEGEE</sequence>
<evidence type="ECO:0000313" key="5">
    <source>
        <dbReference type="EMBL" id="BCG46987.1"/>
    </source>
</evidence>
<dbReference type="KEGG" id="gbn:GEOBRER4_17370"/>
<dbReference type="PROSITE" id="PS50293">
    <property type="entry name" value="TPR_REGION"/>
    <property type="match status" value="1"/>
</dbReference>
<evidence type="ECO:0000256" key="3">
    <source>
        <dbReference type="PROSITE-ProRule" id="PRU00339"/>
    </source>
</evidence>
<evidence type="ECO:0000313" key="6">
    <source>
        <dbReference type="Proteomes" id="UP000515472"/>
    </source>
</evidence>
<dbReference type="Gene3D" id="1.25.40.10">
    <property type="entry name" value="Tetratricopeptide repeat domain"/>
    <property type="match status" value="2"/>
</dbReference>
<dbReference type="Pfam" id="PF13432">
    <property type="entry name" value="TPR_16"/>
    <property type="match status" value="1"/>
</dbReference>
<dbReference type="InterPro" id="IPR051685">
    <property type="entry name" value="Ycf3/AcsC/BcsC/TPR_MFPF"/>
</dbReference>